<dbReference type="Proteomes" id="UP000241546">
    <property type="component" value="Unassembled WGS sequence"/>
</dbReference>
<evidence type="ECO:0000313" key="2">
    <source>
        <dbReference type="EMBL" id="PTB62009.1"/>
    </source>
</evidence>
<gene>
    <name evidence="2" type="ORF">BBK36DRAFT_23867</name>
</gene>
<name>A0A2T4AY59_9HYPO</name>
<accession>A0A2T4AY59</accession>
<dbReference type="GeneID" id="36606088"/>
<sequence length="185" mass="19768">MLRTTQRICQALLGHINGTPKEEIGNATISLINSASATKALCKALQHSYIHRNAGPQPTVPPLRKKPANGRARGKPNKLRSPSDSRGKLRQNAEWTSGSQVPPYPQRNASACVCVGISDEAHHVQQATDVPMIPVPAGHARCGVQAIKSAIIRERCNPEPVGDQDCERGHMAAELPILPGTCLAA</sequence>
<keyword evidence="3" id="KW-1185">Reference proteome</keyword>
<dbReference type="AlphaFoldDB" id="A0A2T4AY59"/>
<reference evidence="3" key="1">
    <citation type="submission" date="2016-07" db="EMBL/GenBank/DDBJ databases">
        <title>Multiple horizontal gene transfer events from other fungi enriched the ability of initially mycotrophic Trichoderma (Ascomycota) to feed on dead plant biomass.</title>
        <authorList>
            <consortium name="DOE Joint Genome Institute"/>
            <person name="Atanasova L."/>
            <person name="Chenthamara K."/>
            <person name="Zhang J."/>
            <person name="Grujic M."/>
            <person name="Henrissat B."/>
            <person name="Kuo A."/>
            <person name="Aerts A."/>
            <person name="Salamov A."/>
            <person name="Lipzen A."/>
            <person name="Labutti K."/>
            <person name="Barry K."/>
            <person name="Miao Y."/>
            <person name="Rahimi M.J."/>
            <person name="Shen Q."/>
            <person name="Grigoriev I.V."/>
            <person name="Kubicek C.P."/>
            <person name="Druzhinina I.S."/>
        </authorList>
    </citation>
    <scope>NUCLEOTIDE SEQUENCE [LARGE SCALE GENOMIC DNA]</scope>
    <source>
        <strain evidence="3">TUCIM 6016</strain>
    </source>
</reference>
<evidence type="ECO:0000256" key="1">
    <source>
        <dbReference type="SAM" id="MobiDB-lite"/>
    </source>
</evidence>
<dbReference type="RefSeq" id="XP_024745329.1">
    <property type="nucleotide sequence ID" value="XM_024897970.1"/>
</dbReference>
<organism evidence="2 3">
    <name type="scientific">Trichoderma citrinoviride</name>
    <dbReference type="NCBI Taxonomy" id="58853"/>
    <lineage>
        <taxon>Eukaryota</taxon>
        <taxon>Fungi</taxon>
        <taxon>Dikarya</taxon>
        <taxon>Ascomycota</taxon>
        <taxon>Pezizomycotina</taxon>
        <taxon>Sordariomycetes</taxon>
        <taxon>Hypocreomycetidae</taxon>
        <taxon>Hypocreales</taxon>
        <taxon>Hypocreaceae</taxon>
        <taxon>Trichoderma</taxon>
    </lineage>
</organism>
<proteinExistence type="predicted"/>
<evidence type="ECO:0000313" key="3">
    <source>
        <dbReference type="Proteomes" id="UP000241546"/>
    </source>
</evidence>
<feature type="compositionally biased region" description="Basic residues" evidence="1">
    <location>
        <begin position="63"/>
        <end position="78"/>
    </location>
</feature>
<dbReference type="EMBL" id="KZ680225">
    <property type="protein sequence ID" value="PTB62009.1"/>
    <property type="molecule type" value="Genomic_DNA"/>
</dbReference>
<protein>
    <submittedName>
        <fullName evidence="2">Uncharacterized protein</fullName>
    </submittedName>
</protein>
<feature type="region of interest" description="Disordered" evidence="1">
    <location>
        <begin position="52"/>
        <end position="102"/>
    </location>
</feature>